<evidence type="ECO:0000256" key="13">
    <source>
        <dbReference type="ARBA" id="ARBA00072146"/>
    </source>
</evidence>
<dbReference type="InterPro" id="IPR050137">
    <property type="entry name" value="PyrR_bifunctional"/>
</dbReference>
<evidence type="ECO:0000256" key="3">
    <source>
        <dbReference type="ARBA" id="ARBA00009516"/>
    </source>
</evidence>
<comment type="similarity">
    <text evidence="3">Belongs to the UPRTase family.</text>
</comment>
<comment type="catalytic activity">
    <reaction evidence="11">
        <text>UMP + diphosphate = 5-phospho-alpha-D-ribose 1-diphosphate + uracil</text>
        <dbReference type="Rhea" id="RHEA:13017"/>
        <dbReference type="ChEBI" id="CHEBI:17568"/>
        <dbReference type="ChEBI" id="CHEBI:33019"/>
        <dbReference type="ChEBI" id="CHEBI:57865"/>
        <dbReference type="ChEBI" id="CHEBI:58017"/>
        <dbReference type="EC" id="2.4.2.9"/>
    </reaction>
</comment>
<evidence type="ECO:0000256" key="4">
    <source>
        <dbReference type="ARBA" id="ARBA00011894"/>
    </source>
</evidence>
<dbReference type="NCBIfam" id="NF001097">
    <property type="entry name" value="PRK00129.1"/>
    <property type="match status" value="1"/>
</dbReference>
<evidence type="ECO:0000313" key="16">
    <source>
        <dbReference type="EMBL" id="SHI69766.1"/>
    </source>
</evidence>
<keyword evidence="8" id="KW-0547">Nucleotide-binding</keyword>
<evidence type="ECO:0000259" key="15">
    <source>
        <dbReference type="Pfam" id="PF14681"/>
    </source>
</evidence>
<name>A0A1M6D936_9FLAO</name>
<dbReference type="CDD" id="cd06223">
    <property type="entry name" value="PRTases_typeI"/>
    <property type="match status" value="1"/>
</dbReference>
<keyword evidence="7 16" id="KW-0808">Transferase</keyword>
<dbReference type="PANTHER" id="PTHR11608:SF0">
    <property type="entry name" value="BIFUNCTIONAL PROTEIN PYRR"/>
    <property type="match status" value="1"/>
</dbReference>
<feature type="domain" description="Phosphoribosyltransferase" evidence="15">
    <location>
        <begin position="9"/>
        <end position="214"/>
    </location>
</feature>
<sequence length="219" mass="24627">MNIHNLSLQNSILNQFISEIRDVNIQKDSMRFRRNIERIGEVLGYEMSKSLSFDPKVVETPLGNCKIDLPQKDIVLCSILRAGVPLHNGLLNYFDTAENAFISAYRHHEENPESFEIIVEYLACPDLENKTLILADPMLATGKSMHATYEALKPFGTPKAVHLVSIIGSQQGVNYVNENFDDNTHLWIAAIDKRLNKYGYIIPGLGDAGDLAFGKKLQH</sequence>
<dbReference type="InterPro" id="IPR000836">
    <property type="entry name" value="PRTase_dom"/>
</dbReference>
<evidence type="ECO:0000256" key="9">
    <source>
        <dbReference type="ARBA" id="ARBA00023134"/>
    </source>
</evidence>
<dbReference type="EMBL" id="FQYK01000003">
    <property type="protein sequence ID" value="SHI69766.1"/>
    <property type="molecule type" value="Genomic_DNA"/>
</dbReference>
<dbReference type="Gene3D" id="3.40.50.2020">
    <property type="match status" value="1"/>
</dbReference>
<evidence type="ECO:0000256" key="1">
    <source>
        <dbReference type="ARBA" id="ARBA00001946"/>
    </source>
</evidence>
<keyword evidence="17" id="KW-1185">Reference proteome</keyword>
<evidence type="ECO:0000256" key="8">
    <source>
        <dbReference type="ARBA" id="ARBA00022741"/>
    </source>
</evidence>
<reference evidence="16 17" key="1">
    <citation type="submission" date="2016-11" db="EMBL/GenBank/DDBJ databases">
        <authorList>
            <person name="Jaros S."/>
            <person name="Januszkiewicz K."/>
            <person name="Wedrychowicz H."/>
        </authorList>
    </citation>
    <scope>NUCLEOTIDE SEQUENCE [LARGE SCALE GENOMIC DNA]</scope>
    <source>
        <strain evidence="16 17">CGMCC 1.12213</strain>
    </source>
</reference>
<dbReference type="GO" id="GO:0004845">
    <property type="term" value="F:uracil phosphoribosyltransferase activity"/>
    <property type="evidence" value="ECO:0007669"/>
    <property type="project" value="UniProtKB-EC"/>
</dbReference>
<dbReference type="PANTHER" id="PTHR11608">
    <property type="entry name" value="BIFUNCTIONAL PROTEIN PYRR"/>
    <property type="match status" value="1"/>
</dbReference>
<evidence type="ECO:0000256" key="12">
    <source>
        <dbReference type="ARBA" id="ARBA00056901"/>
    </source>
</evidence>
<evidence type="ECO:0000256" key="14">
    <source>
        <dbReference type="ARBA" id="ARBA00079807"/>
    </source>
</evidence>
<dbReference type="Pfam" id="PF14681">
    <property type="entry name" value="UPRTase"/>
    <property type="match status" value="1"/>
</dbReference>
<organism evidence="16 17">
    <name type="scientific">Algibacter luteus</name>
    <dbReference type="NCBI Taxonomy" id="1178825"/>
    <lineage>
        <taxon>Bacteria</taxon>
        <taxon>Pseudomonadati</taxon>
        <taxon>Bacteroidota</taxon>
        <taxon>Flavobacteriia</taxon>
        <taxon>Flavobacteriales</taxon>
        <taxon>Flavobacteriaceae</taxon>
        <taxon>Algibacter</taxon>
    </lineage>
</organism>
<dbReference type="STRING" id="1178825.SAMN05216261_1428"/>
<keyword evidence="5" id="KW-0021">Allosteric enzyme</keyword>
<protein>
    <recommendedName>
        <fullName evidence="13">Uracil phosphoribosyltransferase</fullName>
        <ecNumber evidence="4">2.4.2.9</ecNumber>
    </recommendedName>
    <alternativeName>
        <fullName evidence="10">UMP pyrophosphorylase</fullName>
    </alternativeName>
    <alternativeName>
        <fullName evidence="14">UPRTase</fullName>
    </alternativeName>
</protein>
<evidence type="ECO:0000256" key="11">
    <source>
        <dbReference type="ARBA" id="ARBA00052919"/>
    </source>
</evidence>
<comment type="pathway">
    <text evidence="2">Pyrimidine metabolism; UMP biosynthesis via salvage pathway; UMP from uracil: step 1/1.</text>
</comment>
<dbReference type="SUPFAM" id="SSF53271">
    <property type="entry name" value="PRTase-like"/>
    <property type="match status" value="1"/>
</dbReference>
<comment type="cofactor">
    <cofactor evidence="1">
        <name>Mg(2+)</name>
        <dbReference type="ChEBI" id="CHEBI:18420"/>
    </cofactor>
</comment>
<dbReference type="Proteomes" id="UP000184396">
    <property type="component" value="Unassembled WGS sequence"/>
</dbReference>
<gene>
    <name evidence="16" type="ORF">SAMN05216261_1428</name>
</gene>
<evidence type="ECO:0000256" key="6">
    <source>
        <dbReference type="ARBA" id="ARBA00022676"/>
    </source>
</evidence>
<accession>A0A1M6D936</accession>
<evidence type="ECO:0000313" key="17">
    <source>
        <dbReference type="Proteomes" id="UP000184396"/>
    </source>
</evidence>
<evidence type="ECO:0000256" key="5">
    <source>
        <dbReference type="ARBA" id="ARBA00022533"/>
    </source>
</evidence>
<evidence type="ECO:0000256" key="7">
    <source>
        <dbReference type="ARBA" id="ARBA00022679"/>
    </source>
</evidence>
<comment type="function">
    <text evidence="12">Catalyzes the conversion of uracil and 5-phospho-alpha-D-ribose 1-diphosphate (PRPP) to UMP and diphosphate.</text>
</comment>
<dbReference type="OrthoDB" id="9781675at2"/>
<dbReference type="FunFam" id="3.40.50.2020:FF:000023">
    <property type="entry name" value="Probable uracil phosphoribosyltransferase"/>
    <property type="match status" value="1"/>
</dbReference>
<dbReference type="GO" id="GO:0005525">
    <property type="term" value="F:GTP binding"/>
    <property type="evidence" value="ECO:0007669"/>
    <property type="project" value="UniProtKB-KW"/>
</dbReference>
<keyword evidence="6 16" id="KW-0328">Glycosyltransferase</keyword>
<keyword evidence="9" id="KW-0342">GTP-binding</keyword>
<dbReference type="InterPro" id="IPR029057">
    <property type="entry name" value="PRTase-like"/>
</dbReference>
<dbReference type="EC" id="2.4.2.9" evidence="4"/>
<dbReference type="AlphaFoldDB" id="A0A1M6D936"/>
<dbReference type="RefSeq" id="WP_019388026.1">
    <property type="nucleotide sequence ID" value="NZ_ALIH01000009.1"/>
</dbReference>
<dbReference type="eggNOG" id="COG0035">
    <property type="taxonomic scope" value="Bacteria"/>
</dbReference>
<evidence type="ECO:0000256" key="2">
    <source>
        <dbReference type="ARBA" id="ARBA00005180"/>
    </source>
</evidence>
<proteinExistence type="inferred from homology"/>
<evidence type="ECO:0000256" key="10">
    <source>
        <dbReference type="ARBA" id="ARBA00031082"/>
    </source>
</evidence>